<keyword evidence="4" id="KW-0479">Metal-binding</keyword>
<dbReference type="GO" id="GO:0006285">
    <property type="term" value="P:base-excision repair, AP site formation"/>
    <property type="evidence" value="ECO:0007669"/>
    <property type="project" value="TreeGrafter"/>
</dbReference>
<dbReference type="EMBL" id="BMDX01000024">
    <property type="protein sequence ID" value="GGA88266.1"/>
    <property type="molecule type" value="Genomic_DNA"/>
</dbReference>
<keyword evidence="6" id="KW-0862">Zinc</keyword>
<keyword evidence="7" id="KW-0805">Transcription regulation</keyword>
<evidence type="ECO:0000313" key="13">
    <source>
        <dbReference type="EMBL" id="GGA88266.1"/>
    </source>
</evidence>
<dbReference type="InterPro" id="IPR051912">
    <property type="entry name" value="Alkylbase_DNA_Glycosylase/TA"/>
</dbReference>
<dbReference type="RefSeq" id="WP_087507295.1">
    <property type="nucleotide sequence ID" value="NZ_BMDX01000024.1"/>
</dbReference>
<gene>
    <name evidence="13" type="ORF">GCM10011369_33000</name>
</gene>
<dbReference type="Gene3D" id="3.30.310.20">
    <property type="entry name" value="DNA-3-methyladenine glycosylase AlkA, N-terminal domain"/>
    <property type="match status" value="1"/>
</dbReference>
<dbReference type="Pfam" id="PF02805">
    <property type="entry name" value="Ada_Zn_binding"/>
    <property type="match status" value="1"/>
</dbReference>
<evidence type="ECO:0000256" key="1">
    <source>
        <dbReference type="ARBA" id="ARBA00001947"/>
    </source>
</evidence>
<dbReference type="GO" id="GO:0043565">
    <property type="term" value="F:sequence-specific DNA binding"/>
    <property type="evidence" value="ECO:0007669"/>
    <property type="project" value="InterPro"/>
</dbReference>
<keyword evidence="5" id="KW-0227">DNA damage</keyword>
<comment type="cofactor">
    <cofactor evidence="1">
        <name>Zn(2+)</name>
        <dbReference type="ChEBI" id="CHEBI:29105"/>
    </cofactor>
</comment>
<dbReference type="InterPro" id="IPR023170">
    <property type="entry name" value="HhH_base_excis_C"/>
</dbReference>
<dbReference type="InterPro" id="IPR011257">
    <property type="entry name" value="DNA_glycosylase"/>
</dbReference>
<evidence type="ECO:0000256" key="6">
    <source>
        <dbReference type="ARBA" id="ARBA00022833"/>
    </source>
</evidence>
<proteinExistence type="predicted"/>
<dbReference type="Gene3D" id="1.10.10.60">
    <property type="entry name" value="Homeodomain-like"/>
    <property type="match status" value="2"/>
</dbReference>
<dbReference type="Pfam" id="PF06029">
    <property type="entry name" value="AlkA_N"/>
    <property type="match status" value="1"/>
</dbReference>
<accession>A0A8J2XRB2</accession>
<name>A0A8J2XRB2_9GAMM</name>
<keyword evidence="11" id="KW-0234">DNA repair</keyword>
<dbReference type="InterPro" id="IPR037046">
    <property type="entry name" value="AlkA_N_sf"/>
</dbReference>
<dbReference type="AlphaFoldDB" id="A0A8J2XRB2"/>
<organism evidence="13 14">
    <name type="scientific">Neiella marina</name>
    <dbReference type="NCBI Taxonomy" id="508461"/>
    <lineage>
        <taxon>Bacteria</taxon>
        <taxon>Pseudomonadati</taxon>
        <taxon>Pseudomonadota</taxon>
        <taxon>Gammaproteobacteria</taxon>
        <taxon>Alteromonadales</taxon>
        <taxon>Echinimonadaceae</taxon>
        <taxon>Neiella</taxon>
    </lineage>
</organism>
<dbReference type="GO" id="GO:0032993">
    <property type="term" value="C:protein-DNA complex"/>
    <property type="evidence" value="ECO:0007669"/>
    <property type="project" value="TreeGrafter"/>
</dbReference>
<dbReference type="SUPFAM" id="SSF46689">
    <property type="entry name" value="Homeodomain-like"/>
    <property type="match status" value="2"/>
</dbReference>
<sequence length="467" mass="52943">MALAELNLSPEQCRTARLARDARFDGQFFVAVKTTGIFCRPICPATPPQEANVSYIADAAQALQQGYRPCLRCRPDAAPNSWAWRGVETTVQRAIQLIQQGELQANNLAQLSARLGITDRHLRQLFQRFVGMSPKQYDNHRRLLLAKQLLHETQLPMMQVALASGFNSLRRFNDAFANTLQLQPSQIRRQSSSKSAAGLRLIQSYRPPFDWSRMLDFYRARAIGGLEWVDDQRYRRAFTIDDQSGWFEVRHHDNQNALELTIELTKLSQLPALIQHVRRLFDLDADSFEIDRHLQQAGLARGFIAGVRLPGIWDTFEAGVRAILGQQVSIKAARNLVQQLVDELGQSLDSSTAHDAALNRCFPTAQAIADSELMFLRMPDSRRQSLKRFARYYQQASDHNPDDWLALKGIGPWTVNYAKLRGLSDPDIFLSSDLGVKNALKAQQLVLEPAQLSPWGSYATFQLWSRL</sequence>
<evidence type="ECO:0000259" key="12">
    <source>
        <dbReference type="PROSITE" id="PS01124"/>
    </source>
</evidence>
<evidence type="ECO:0000256" key="5">
    <source>
        <dbReference type="ARBA" id="ARBA00022763"/>
    </source>
</evidence>
<dbReference type="GO" id="GO:0032131">
    <property type="term" value="F:alkylated DNA binding"/>
    <property type="evidence" value="ECO:0007669"/>
    <property type="project" value="TreeGrafter"/>
</dbReference>
<evidence type="ECO:0000256" key="10">
    <source>
        <dbReference type="ARBA" id="ARBA00023163"/>
    </source>
</evidence>
<dbReference type="Gene3D" id="3.40.10.10">
    <property type="entry name" value="DNA Methylphosphotriester Repair Domain"/>
    <property type="match status" value="1"/>
</dbReference>
<dbReference type="GO" id="GO:0003700">
    <property type="term" value="F:DNA-binding transcription factor activity"/>
    <property type="evidence" value="ECO:0007669"/>
    <property type="project" value="InterPro"/>
</dbReference>
<keyword evidence="10" id="KW-0804">Transcription</keyword>
<keyword evidence="3" id="KW-0808">Transferase</keyword>
<dbReference type="InterPro" id="IPR009057">
    <property type="entry name" value="Homeodomain-like_sf"/>
</dbReference>
<comment type="caution">
    <text evidence="13">The sequence shown here is derived from an EMBL/GenBank/DDBJ whole genome shotgun (WGS) entry which is preliminary data.</text>
</comment>
<dbReference type="GO" id="GO:0043916">
    <property type="term" value="F:DNA-7-methylguanine glycosylase activity"/>
    <property type="evidence" value="ECO:0007669"/>
    <property type="project" value="TreeGrafter"/>
</dbReference>
<evidence type="ECO:0000256" key="11">
    <source>
        <dbReference type="ARBA" id="ARBA00023204"/>
    </source>
</evidence>
<dbReference type="SMART" id="SM01009">
    <property type="entry name" value="AlkA_N"/>
    <property type="match status" value="1"/>
</dbReference>
<dbReference type="InterPro" id="IPR010316">
    <property type="entry name" value="AlkA_N"/>
</dbReference>
<evidence type="ECO:0000256" key="7">
    <source>
        <dbReference type="ARBA" id="ARBA00023015"/>
    </source>
</evidence>
<dbReference type="InterPro" id="IPR018060">
    <property type="entry name" value="HTH_AraC"/>
</dbReference>
<dbReference type="PANTHER" id="PTHR43003:SF13">
    <property type="entry name" value="DNA-3-METHYLADENINE GLYCOSYLASE 2"/>
    <property type="match status" value="1"/>
</dbReference>
<dbReference type="GO" id="GO:0008168">
    <property type="term" value="F:methyltransferase activity"/>
    <property type="evidence" value="ECO:0007669"/>
    <property type="project" value="UniProtKB-KW"/>
</dbReference>
<evidence type="ECO:0000313" key="14">
    <source>
        <dbReference type="Proteomes" id="UP000619743"/>
    </source>
</evidence>
<keyword evidence="14" id="KW-1185">Reference proteome</keyword>
<dbReference type="SMART" id="SM00342">
    <property type="entry name" value="HTH_ARAC"/>
    <property type="match status" value="1"/>
</dbReference>
<evidence type="ECO:0000256" key="8">
    <source>
        <dbReference type="ARBA" id="ARBA00023125"/>
    </source>
</evidence>
<keyword evidence="9" id="KW-0010">Activator</keyword>
<dbReference type="Pfam" id="PF12833">
    <property type="entry name" value="HTH_18"/>
    <property type="match status" value="1"/>
</dbReference>
<evidence type="ECO:0000256" key="2">
    <source>
        <dbReference type="ARBA" id="ARBA00022603"/>
    </source>
</evidence>
<dbReference type="SUPFAM" id="SSF57884">
    <property type="entry name" value="Ada DNA repair protein, N-terminal domain (N-Ada 10)"/>
    <property type="match status" value="1"/>
</dbReference>
<keyword evidence="2" id="KW-0489">Methyltransferase</keyword>
<dbReference type="GO" id="GO:0005737">
    <property type="term" value="C:cytoplasm"/>
    <property type="evidence" value="ECO:0007669"/>
    <property type="project" value="TreeGrafter"/>
</dbReference>
<dbReference type="Proteomes" id="UP000619743">
    <property type="component" value="Unassembled WGS sequence"/>
</dbReference>
<dbReference type="FunFam" id="3.40.10.10:FF:000001">
    <property type="entry name" value="DNA-3-methyladenine glycosylase 2"/>
    <property type="match status" value="1"/>
</dbReference>
<dbReference type="InterPro" id="IPR035451">
    <property type="entry name" value="Ada-like_dom_sf"/>
</dbReference>
<dbReference type="GO" id="GO:0008725">
    <property type="term" value="F:DNA-3-methyladenine glycosylase activity"/>
    <property type="evidence" value="ECO:0007669"/>
    <property type="project" value="TreeGrafter"/>
</dbReference>
<dbReference type="GO" id="GO:0032259">
    <property type="term" value="P:methylation"/>
    <property type="evidence" value="ECO:0007669"/>
    <property type="project" value="UniProtKB-KW"/>
</dbReference>
<reference evidence="14" key="1">
    <citation type="journal article" date="2019" name="Int. J. Syst. Evol. Microbiol.">
        <title>The Global Catalogue of Microorganisms (GCM) 10K type strain sequencing project: providing services to taxonomists for standard genome sequencing and annotation.</title>
        <authorList>
            <consortium name="The Broad Institute Genomics Platform"/>
            <consortium name="The Broad Institute Genome Sequencing Center for Infectious Disease"/>
            <person name="Wu L."/>
            <person name="Ma J."/>
        </authorList>
    </citation>
    <scope>NUCLEOTIDE SEQUENCE [LARGE SCALE GENOMIC DNA]</scope>
    <source>
        <strain evidence="14">CGMCC 1.10130</strain>
    </source>
</reference>
<keyword evidence="8" id="KW-0238">DNA-binding</keyword>
<dbReference type="Gene3D" id="1.10.1670.10">
    <property type="entry name" value="Helix-hairpin-Helix base-excision DNA repair enzymes (C-terminal)"/>
    <property type="match status" value="1"/>
</dbReference>
<dbReference type="OrthoDB" id="9811249at2"/>
<dbReference type="PANTHER" id="PTHR43003">
    <property type="entry name" value="DNA-3-METHYLADENINE GLYCOSYLASE"/>
    <property type="match status" value="1"/>
</dbReference>
<feature type="domain" description="HTH araC/xylS-type" evidence="12">
    <location>
        <begin position="92"/>
        <end position="190"/>
    </location>
</feature>
<dbReference type="Gene3D" id="1.10.340.30">
    <property type="entry name" value="Hypothetical protein, domain 2"/>
    <property type="match status" value="1"/>
</dbReference>
<dbReference type="SUPFAM" id="SSF48150">
    <property type="entry name" value="DNA-glycosylase"/>
    <property type="match status" value="1"/>
</dbReference>
<protein>
    <submittedName>
        <fullName evidence="13">3-methyladenine DNA glycosylase</fullName>
    </submittedName>
</protein>
<evidence type="ECO:0000256" key="4">
    <source>
        <dbReference type="ARBA" id="ARBA00022723"/>
    </source>
</evidence>
<dbReference type="GO" id="GO:0008270">
    <property type="term" value="F:zinc ion binding"/>
    <property type="evidence" value="ECO:0007669"/>
    <property type="project" value="InterPro"/>
</dbReference>
<evidence type="ECO:0000256" key="9">
    <source>
        <dbReference type="ARBA" id="ARBA00023159"/>
    </source>
</evidence>
<evidence type="ECO:0000256" key="3">
    <source>
        <dbReference type="ARBA" id="ARBA00022679"/>
    </source>
</evidence>
<dbReference type="GO" id="GO:0006307">
    <property type="term" value="P:DNA alkylation repair"/>
    <property type="evidence" value="ECO:0007669"/>
    <property type="project" value="TreeGrafter"/>
</dbReference>
<dbReference type="PROSITE" id="PS01124">
    <property type="entry name" value="HTH_ARAC_FAMILY_2"/>
    <property type="match status" value="1"/>
</dbReference>
<dbReference type="InterPro" id="IPR004026">
    <property type="entry name" value="Ada_DNA_repair_Zn-bd"/>
</dbReference>
<dbReference type="SUPFAM" id="SSF55945">
    <property type="entry name" value="TATA-box binding protein-like"/>
    <property type="match status" value="1"/>
</dbReference>